<feature type="transmembrane region" description="Helical" evidence="1">
    <location>
        <begin position="54"/>
        <end position="75"/>
    </location>
</feature>
<reference evidence="2 3" key="2">
    <citation type="submission" date="2020-03" db="EMBL/GenBank/DDBJ databases">
        <authorList>
            <person name="Ichikawa N."/>
            <person name="Kimura A."/>
            <person name="Kitahashi Y."/>
            <person name="Uohara A."/>
        </authorList>
    </citation>
    <scope>NUCLEOTIDE SEQUENCE [LARGE SCALE GENOMIC DNA]</scope>
    <source>
        <strain evidence="2 3">NBRC 108639</strain>
    </source>
</reference>
<protein>
    <submittedName>
        <fullName evidence="2">Uncharacterized protein</fullName>
    </submittedName>
</protein>
<reference evidence="2 3" key="1">
    <citation type="submission" date="2020-03" db="EMBL/GenBank/DDBJ databases">
        <title>Whole genome shotgun sequence of Phytohabitans houttuyneae NBRC 108639.</title>
        <authorList>
            <person name="Komaki H."/>
            <person name="Tamura T."/>
        </authorList>
    </citation>
    <scope>NUCLEOTIDE SEQUENCE [LARGE SCALE GENOMIC DNA]</scope>
    <source>
        <strain evidence="2 3">NBRC 108639</strain>
    </source>
</reference>
<gene>
    <name evidence="2" type="ORF">Phou_076640</name>
</gene>
<comment type="caution">
    <text evidence="2">The sequence shown here is derived from an EMBL/GenBank/DDBJ whole genome shotgun (WGS) entry which is preliminary data.</text>
</comment>
<sequence>MTSPYSDHELRNRIIWTSEVLPGMICRSAYMSPSPMAGGKEVALNRRRAIRLSLIFLAAAVGAALVLGSPVLLLAAHRGLSIDDLTKMGLLGEAYGGISALVSAAAIAGVVATLSVQIRQVKISQAQAMTAGARRGITEGGVRRSPYARNVGRAREVAAVAQVVIVWFGSTALIDSAAGARISNSSRIADTIAPRGVADGVGGRRGRARDCAAVEVRR</sequence>
<accession>A0A6V8KI14</accession>
<keyword evidence="1" id="KW-0812">Transmembrane</keyword>
<dbReference type="AlphaFoldDB" id="A0A6V8KI14"/>
<keyword evidence="3" id="KW-1185">Reference proteome</keyword>
<evidence type="ECO:0000313" key="3">
    <source>
        <dbReference type="Proteomes" id="UP000482800"/>
    </source>
</evidence>
<keyword evidence="1" id="KW-1133">Transmembrane helix</keyword>
<dbReference type="Proteomes" id="UP000482800">
    <property type="component" value="Unassembled WGS sequence"/>
</dbReference>
<organism evidence="2 3">
    <name type="scientific">Phytohabitans houttuyneae</name>
    <dbReference type="NCBI Taxonomy" id="1076126"/>
    <lineage>
        <taxon>Bacteria</taxon>
        <taxon>Bacillati</taxon>
        <taxon>Actinomycetota</taxon>
        <taxon>Actinomycetes</taxon>
        <taxon>Micromonosporales</taxon>
        <taxon>Micromonosporaceae</taxon>
    </lineage>
</organism>
<evidence type="ECO:0000256" key="1">
    <source>
        <dbReference type="SAM" id="Phobius"/>
    </source>
</evidence>
<name>A0A6V8KI14_9ACTN</name>
<evidence type="ECO:0000313" key="2">
    <source>
        <dbReference type="EMBL" id="GFJ83484.1"/>
    </source>
</evidence>
<proteinExistence type="predicted"/>
<dbReference type="EMBL" id="BLPF01000003">
    <property type="protein sequence ID" value="GFJ83484.1"/>
    <property type="molecule type" value="Genomic_DNA"/>
</dbReference>
<dbReference type="RefSeq" id="WP_173066005.1">
    <property type="nucleotide sequence ID" value="NZ_BAABGO010000044.1"/>
</dbReference>
<feature type="transmembrane region" description="Helical" evidence="1">
    <location>
        <begin position="95"/>
        <end position="116"/>
    </location>
</feature>
<keyword evidence="1" id="KW-0472">Membrane</keyword>